<keyword evidence="12" id="KW-1185">Reference proteome</keyword>
<dbReference type="Gene3D" id="1.20.120.1760">
    <property type="match status" value="1"/>
</dbReference>
<evidence type="ECO:0000256" key="9">
    <source>
        <dbReference type="SAM" id="MobiDB-lite"/>
    </source>
</evidence>
<dbReference type="InterPro" id="IPR000462">
    <property type="entry name" value="CDP-OH_P_trans"/>
</dbReference>
<dbReference type="AlphaFoldDB" id="A0A8J5JXD0"/>
<evidence type="ECO:0000256" key="10">
    <source>
        <dbReference type="SAM" id="Phobius"/>
    </source>
</evidence>
<accession>A0A8J5JXD0</accession>
<dbReference type="Proteomes" id="UP000747542">
    <property type="component" value="Unassembled WGS sequence"/>
</dbReference>
<protein>
    <submittedName>
        <fullName evidence="11">CDP-diacylglycerol--inositol 3-phosphatidyltransferase 2-like</fullName>
    </submittedName>
</protein>
<evidence type="ECO:0000256" key="3">
    <source>
        <dbReference type="ARBA" id="ARBA00022692"/>
    </source>
</evidence>
<keyword evidence="7" id="KW-1208">Phospholipid metabolism</keyword>
<dbReference type="GO" id="GO:0016020">
    <property type="term" value="C:membrane"/>
    <property type="evidence" value="ECO:0007669"/>
    <property type="project" value="UniProtKB-SubCell"/>
</dbReference>
<comment type="caution">
    <text evidence="11">The sequence shown here is derived from an EMBL/GenBank/DDBJ whole genome shotgun (WGS) entry which is preliminary data.</text>
</comment>
<name>A0A8J5JXD0_HOMAM</name>
<evidence type="ECO:0000256" key="5">
    <source>
        <dbReference type="ARBA" id="ARBA00023098"/>
    </source>
</evidence>
<gene>
    <name evidence="11" type="primary">PIS2-L</name>
    <name evidence="11" type="ORF">Hamer_G002283</name>
</gene>
<evidence type="ECO:0000313" key="11">
    <source>
        <dbReference type="EMBL" id="KAG7163199.1"/>
    </source>
</evidence>
<evidence type="ECO:0000256" key="6">
    <source>
        <dbReference type="ARBA" id="ARBA00023136"/>
    </source>
</evidence>
<comment type="subcellular location">
    <subcellularLocation>
        <location evidence="1">Membrane</location>
        <topology evidence="1">Multi-pass membrane protein</topology>
    </subcellularLocation>
</comment>
<evidence type="ECO:0000313" key="12">
    <source>
        <dbReference type="Proteomes" id="UP000747542"/>
    </source>
</evidence>
<evidence type="ECO:0000256" key="8">
    <source>
        <dbReference type="RuleBase" id="RU003750"/>
    </source>
</evidence>
<keyword evidence="4 10" id="KW-1133">Transmembrane helix</keyword>
<keyword evidence="2 8" id="KW-0808">Transferase</keyword>
<dbReference type="PROSITE" id="PS00379">
    <property type="entry name" value="CDP_ALCOHOL_P_TRANSF"/>
    <property type="match status" value="1"/>
</dbReference>
<feature type="transmembrane region" description="Helical" evidence="10">
    <location>
        <begin position="60"/>
        <end position="78"/>
    </location>
</feature>
<evidence type="ECO:0000256" key="2">
    <source>
        <dbReference type="ARBA" id="ARBA00022679"/>
    </source>
</evidence>
<proteinExistence type="inferred from homology"/>
<dbReference type="InterPro" id="IPR048254">
    <property type="entry name" value="CDP_ALCOHOL_P_TRANSF_CS"/>
</dbReference>
<dbReference type="GO" id="GO:0008654">
    <property type="term" value="P:phospholipid biosynthetic process"/>
    <property type="evidence" value="ECO:0007669"/>
    <property type="project" value="InterPro"/>
</dbReference>
<dbReference type="GO" id="GO:0016780">
    <property type="term" value="F:phosphotransferase activity, for other substituted phosphate groups"/>
    <property type="evidence" value="ECO:0007669"/>
    <property type="project" value="InterPro"/>
</dbReference>
<evidence type="ECO:0000256" key="4">
    <source>
        <dbReference type="ARBA" id="ARBA00022989"/>
    </source>
</evidence>
<keyword evidence="5" id="KW-0443">Lipid metabolism</keyword>
<feature type="region of interest" description="Disordered" evidence="9">
    <location>
        <begin position="1"/>
        <end position="21"/>
    </location>
</feature>
<dbReference type="Pfam" id="PF01066">
    <property type="entry name" value="CDP-OH_P_transf"/>
    <property type="match status" value="1"/>
</dbReference>
<dbReference type="PANTHER" id="PTHR15362">
    <property type="entry name" value="PHOSPHATIDYLINOSITOL SYNTHASE"/>
    <property type="match status" value="1"/>
</dbReference>
<dbReference type="InterPro" id="IPR043130">
    <property type="entry name" value="CDP-OH_PTrfase_TM_dom"/>
</dbReference>
<evidence type="ECO:0000256" key="1">
    <source>
        <dbReference type="ARBA" id="ARBA00004141"/>
    </source>
</evidence>
<evidence type="ECO:0000256" key="7">
    <source>
        <dbReference type="ARBA" id="ARBA00023264"/>
    </source>
</evidence>
<keyword evidence="3 10" id="KW-0812">Transmembrane</keyword>
<reference evidence="11" key="1">
    <citation type="journal article" date="2021" name="Sci. Adv.">
        <title>The American lobster genome reveals insights on longevity, neural, and immune adaptations.</title>
        <authorList>
            <person name="Polinski J.M."/>
            <person name="Zimin A.V."/>
            <person name="Clark K.F."/>
            <person name="Kohn A.B."/>
            <person name="Sadowski N."/>
            <person name="Timp W."/>
            <person name="Ptitsyn A."/>
            <person name="Khanna P."/>
            <person name="Romanova D.Y."/>
            <person name="Williams P."/>
            <person name="Greenwood S.J."/>
            <person name="Moroz L.L."/>
            <person name="Walt D.R."/>
            <person name="Bodnar A.G."/>
        </authorList>
    </citation>
    <scope>NUCLEOTIDE SEQUENCE</scope>
    <source>
        <strain evidence="11">GMGI-L3</strain>
    </source>
</reference>
<keyword evidence="6 10" id="KW-0472">Membrane</keyword>
<comment type="similarity">
    <text evidence="8">Belongs to the CDP-alcohol phosphatidyltransferase class-I family.</text>
</comment>
<dbReference type="EMBL" id="JAHLQT010026502">
    <property type="protein sequence ID" value="KAG7163199.1"/>
    <property type="molecule type" value="Genomic_DNA"/>
</dbReference>
<organism evidence="11 12">
    <name type="scientific">Homarus americanus</name>
    <name type="common">American lobster</name>
    <dbReference type="NCBI Taxonomy" id="6706"/>
    <lineage>
        <taxon>Eukaryota</taxon>
        <taxon>Metazoa</taxon>
        <taxon>Ecdysozoa</taxon>
        <taxon>Arthropoda</taxon>
        <taxon>Crustacea</taxon>
        <taxon>Multicrustacea</taxon>
        <taxon>Malacostraca</taxon>
        <taxon>Eumalacostraca</taxon>
        <taxon>Eucarida</taxon>
        <taxon>Decapoda</taxon>
        <taxon>Pleocyemata</taxon>
        <taxon>Astacidea</taxon>
        <taxon>Nephropoidea</taxon>
        <taxon>Nephropidae</taxon>
        <taxon>Homarus</taxon>
    </lineage>
</organism>
<dbReference type="PANTHER" id="PTHR15362:SF13">
    <property type="entry name" value="SI:CH1073-145M9.1"/>
    <property type="match status" value="1"/>
</dbReference>
<feature type="transmembrane region" description="Helical" evidence="10">
    <location>
        <begin position="29"/>
        <end position="54"/>
    </location>
</feature>
<sequence length="186" mass="20912">MAGFEPPSVSDKQPHLTTKSAGNGKRPDYMVLLYIPNIVGYIRLFLLLLAFMYLRVSPTLFVVFYSMSITLDGFDGYIARKLGQCSLFGAWFDVVLDNLSRGLLWINIHPILYLVSAVEWTAFVCNHSLGAEWRKALTARENCGVPPLSSHKKYGILSCDHLRNGSPVVLHRRNLEHMCARVINVG</sequence>